<dbReference type="RefSeq" id="WP_005762909.1">
    <property type="nucleotide sequence ID" value="NZ_GG704810.1"/>
</dbReference>
<dbReference type="AlphaFoldDB" id="C9PS44"/>
<dbReference type="HOGENOM" id="CLU_1446364_0_0_6"/>
<comment type="caution">
    <text evidence="2">The sequence shown here is derived from an EMBL/GenBank/DDBJ whole genome shotgun (WGS) entry which is preliminary data.</text>
</comment>
<dbReference type="EMBL" id="ACZR01000018">
    <property type="protein sequence ID" value="EEX49771.1"/>
    <property type="molecule type" value="Genomic_DNA"/>
</dbReference>
<keyword evidence="3" id="KW-1185">Reference proteome</keyword>
<evidence type="ECO:0000256" key="1">
    <source>
        <dbReference type="SAM" id="SignalP"/>
    </source>
</evidence>
<dbReference type="OrthoDB" id="5692728at2"/>
<dbReference type="Proteomes" id="UP000005519">
    <property type="component" value="Unassembled WGS sequence"/>
</dbReference>
<sequence length="187" mass="22061">MKKLTSIALAIMIGCSLVACDNEKTTGTTTENIQYTADVQFKKDYEALEKWDKASKVKIEKHFDVITQEYFKHKPSGTRTTEEEAIEFTNKMKKTVEEIFDELEELNIKSPELEDFIEHQKDFYRLAEKTLELTYILLTKSPEEKLEYQSESDEITKESQKFEDEESKLRKKIEEKYKSLMQKEKSN</sequence>
<accession>C9PS44</accession>
<feature type="chain" id="PRO_5003000719" description="Lipoprotein" evidence="1">
    <location>
        <begin position="20"/>
        <end position="187"/>
    </location>
</feature>
<name>C9PS44_9PAST</name>
<evidence type="ECO:0000313" key="2">
    <source>
        <dbReference type="EMBL" id="EEX49771.1"/>
    </source>
</evidence>
<dbReference type="PROSITE" id="PS51257">
    <property type="entry name" value="PROKAR_LIPOPROTEIN"/>
    <property type="match status" value="1"/>
</dbReference>
<gene>
    <name evidence="2" type="ORF">HMPREF0621_1818</name>
</gene>
<keyword evidence="1" id="KW-0732">Signal</keyword>
<feature type="signal peptide" evidence="1">
    <location>
        <begin position="1"/>
        <end position="19"/>
    </location>
</feature>
<reference evidence="2 3" key="1">
    <citation type="submission" date="2009-10" db="EMBL/GenBank/DDBJ databases">
        <authorList>
            <person name="Muzny D."/>
            <person name="Qin X."/>
            <person name="Deng J."/>
            <person name="Jiang H."/>
            <person name="Liu Y."/>
            <person name="Qu J."/>
            <person name="Song X.-Z."/>
            <person name="Zhang L."/>
            <person name="Thornton R."/>
            <person name="Coyle M."/>
            <person name="Francisco L."/>
            <person name="Jackson L."/>
            <person name="Javaid M."/>
            <person name="Korchina V."/>
            <person name="Kovar C."/>
            <person name="Mata R."/>
            <person name="Mathew T."/>
            <person name="Ngo R."/>
            <person name="Nguyen L."/>
            <person name="Nguyen N."/>
            <person name="Okwuonu G."/>
            <person name="Ongeri F."/>
            <person name="Pham C."/>
            <person name="Simmons D."/>
            <person name="Wilczek-Boney K."/>
            <person name="Hale W."/>
            <person name="Jakkamsetti A."/>
            <person name="Pham P."/>
            <person name="Ruth R."/>
            <person name="San Lucas F."/>
            <person name="Warren J."/>
            <person name="Zhang J."/>
            <person name="Zhao Z."/>
            <person name="Zhou C."/>
            <person name="Zhu D."/>
            <person name="Lee S."/>
            <person name="Bess C."/>
            <person name="Blankenburg K."/>
            <person name="Forbes L."/>
            <person name="Fu Q."/>
            <person name="Gubbala S."/>
            <person name="Hirani K."/>
            <person name="Jayaseelan J.C."/>
            <person name="Lara F."/>
            <person name="Munidasa M."/>
            <person name="Palculict T."/>
            <person name="Patil S."/>
            <person name="Pu L.-L."/>
            <person name="Saada N."/>
            <person name="Tang L."/>
            <person name="Weissenberger G."/>
            <person name="Zhu Y."/>
            <person name="Hemphill L."/>
            <person name="Shang Y."/>
            <person name="Youmans B."/>
            <person name="Ayvaz T."/>
            <person name="Ross M."/>
            <person name="Santibanez J."/>
            <person name="Aqrawi P."/>
            <person name="Gross S."/>
            <person name="Joshi V."/>
            <person name="Fowler G."/>
            <person name="Nazareth L."/>
            <person name="Reid J."/>
            <person name="Worley K."/>
            <person name="Petrosino J."/>
            <person name="Highlander S."/>
            <person name="Gibbs R."/>
        </authorList>
    </citation>
    <scope>NUCLEOTIDE SEQUENCE [LARGE SCALE GENOMIC DNA]</scope>
    <source>
        <strain evidence="2 3">ATCC 43325</strain>
    </source>
</reference>
<proteinExistence type="predicted"/>
<evidence type="ECO:0008006" key="4">
    <source>
        <dbReference type="Google" id="ProtNLM"/>
    </source>
</evidence>
<evidence type="ECO:0000313" key="3">
    <source>
        <dbReference type="Proteomes" id="UP000005519"/>
    </source>
</evidence>
<protein>
    <recommendedName>
        <fullName evidence="4">Lipoprotein</fullName>
    </recommendedName>
</protein>
<organism evidence="2 3">
    <name type="scientific">Pasteurella dagmatis ATCC 43325</name>
    <dbReference type="NCBI Taxonomy" id="667128"/>
    <lineage>
        <taxon>Bacteria</taxon>
        <taxon>Pseudomonadati</taxon>
        <taxon>Pseudomonadota</taxon>
        <taxon>Gammaproteobacteria</taxon>
        <taxon>Pasteurellales</taxon>
        <taxon>Pasteurellaceae</taxon>
        <taxon>Pasteurella</taxon>
    </lineage>
</organism>